<sequence length="212" mass="22038">MQPSGGYPYPQGSYPGGSAPGYYQQAPPPKKRRIWPWILLGVFVLLFGGCVAALAGLSSNDEATVTSGGSAGSKPAESGLTFPGKQSGDTAANAGDAVTLEDVTTTTTPLIDTSTFGSNYLCTAVTIRNAGKDQASFNVFDWKLQDPNGAIRNSSFVGSETPLNSGQVAPGGTASGDVCFDNPPGSPPGQYIVLYDVSFIFTADRIGWINQR</sequence>
<dbReference type="EMBL" id="PEBD01000008">
    <property type="protein sequence ID" value="PHV67278.1"/>
    <property type="molecule type" value="Genomic_DNA"/>
</dbReference>
<evidence type="ECO:0000313" key="5">
    <source>
        <dbReference type="EMBL" id="PHV67278.1"/>
    </source>
</evidence>
<feature type="transmembrane region" description="Helical" evidence="3">
    <location>
        <begin position="34"/>
        <end position="57"/>
    </location>
</feature>
<accession>A0A2G3PN49</accession>
<proteinExistence type="predicted"/>
<dbReference type="InterPro" id="IPR029050">
    <property type="entry name" value="Immunoprotect_excell_Ig-like"/>
</dbReference>
<reference evidence="5 6" key="1">
    <citation type="submission" date="2017-10" db="EMBL/GenBank/DDBJ databases">
        <title>The draft genome sequence of Williamsia sp. BULT 1.1 isolated from the semi-arid grassland soils from South Africa.</title>
        <authorList>
            <person name="Kabwe M.H."/>
            <person name="Govender N."/>
            <person name="Mutseka Lunga P."/>
            <person name="Vikram S."/>
            <person name="Makhalanyane T.P."/>
        </authorList>
    </citation>
    <scope>NUCLEOTIDE SEQUENCE [LARGE SCALE GENOMIC DNA]</scope>
    <source>
        <strain evidence="5 6">BULT 1.1</strain>
    </source>
</reference>
<keyword evidence="1" id="KW-0732">Signal</keyword>
<evidence type="ECO:0000313" key="6">
    <source>
        <dbReference type="Proteomes" id="UP000225108"/>
    </source>
</evidence>
<dbReference type="Pfam" id="PF11611">
    <property type="entry name" value="DUF4352"/>
    <property type="match status" value="1"/>
</dbReference>
<keyword evidence="3" id="KW-0472">Membrane</keyword>
<protein>
    <recommendedName>
        <fullName evidence="4">DUF4352 domain-containing protein</fullName>
    </recommendedName>
</protein>
<keyword evidence="3" id="KW-1133">Transmembrane helix</keyword>
<dbReference type="AlphaFoldDB" id="A0A2G3PN49"/>
<feature type="domain" description="DUF4352" evidence="4">
    <location>
        <begin position="88"/>
        <end position="192"/>
    </location>
</feature>
<dbReference type="Proteomes" id="UP000225108">
    <property type="component" value="Unassembled WGS sequence"/>
</dbReference>
<comment type="caution">
    <text evidence="5">The sequence shown here is derived from an EMBL/GenBank/DDBJ whole genome shotgun (WGS) entry which is preliminary data.</text>
</comment>
<feature type="region of interest" description="Disordered" evidence="2">
    <location>
        <begin position="63"/>
        <end position="92"/>
    </location>
</feature>
<evidence type="ECO:0000256" key="2">
    <source>
        <dbReference type="SAM" id="MobiDB-lite"/>
    </source>
</evidence>
<dbReference type="InterPro" id="IPR029051">
    <property type="entry name" value="DUF4352"/>
</dbReference>
<gene>
    <name evidence="5" type="ORF">CSW57_09045</name>
</gene>
<evidence type="ECO:0000259" key="4">
    <source>
        <dbReference type="Pfam" id="PF11611"/>
    </source>
</evidence>
<evidence type="ECO:0000256" key="1">
    <source>
        <dbReference type="ARBA" id="ARBA00022729"/>
    </source>
</evidence>
<evidence type="ECO:0000256" key="3">
    <source>
        <dbReference type="SAM" id="Phobius"/>
    </source>
</evidence>
<keyword evidence="3" id="KW-0812">Transmembrane</keyword>
<name>A0A2G3PN49_WILMA</name>
<organism evidence="5 6">
    <name type="scientific">Williamsia marianensis</name>
    <dbReference type="NCBI Taxonomy" id="85044"/>
    <lineage>
        <taxon>Bacteria</taxon>
        <taxon>Bacillati</taxon>
        <taxon>Actinomycetota</taxon>
        <taxon>Actinomycetes</taxon>
        <taxon>Mycobacteriales</taxon>
        <taxon>Nocardiaceae</taxon>
        <taxon>Williamsia</taxon>
    </lineage>
</organism>
<dbReference type="Gene3D" id="2.60.40.1240">
    <property type="match status" value="1"/>
</dbReference>